<proteinExistence type="predicted"/>
<sequence>MSDVLKDNRLPLGISAAALIVATYIGFVPLMQRDRSDNSAPAQEIAGLQDRISALEANATGPASNDMPEGADNARLRQEIDLIVRGLGNQTGRISRLQDAVEGITTENGQIAPSTLVMDEIALAKRGLVNLTGRINALSERMDALDTAAADIARLQQQMGNVDRALARLATNANTARDERATLAQTLPASGSTGTTATQTDLTEIAQTLEAILQKLEN</sequence>
<keyword evidence="1" id="KW-0175">Coiled coil</keyword>
<feature type="transmembrane region" description="Helical" evidence="2">
    <location>
        <begin position="12"/>
        <end position="31"/>
    </location>
</feature>
<gene>
    <name evidence="3" type="ORF">AABB29_02595</name>
</gene>
<feature type="coiled-coil region" evidence="1">
    <location>
        <begin position="128"/>
        <end position="172"/>
    </location>
</feature>
<organism evidence="3 4">
    <name type="scientific">Yoonia phaeophyticola</name>
    <dbReference type="NCBI Taxonomy" id="3137369"/>
    <lineage>
        <taxon>Bacteria</taxon>
        <taxon>Pseudomonadati</taxon>
        <taxon>Pseudomonadota</taxon>
        <taxon>Alphaproteobacteria</taxon>
        <taxon>Rhodobacterales</taxon>
        <taxon>Paracoccaceae</taxon>
        <taxon>Yoonia</taxon>
    </lineage>
</organism>
<dbReference type="Proteomes" id="UP001440612">
    <property type="component" value="Chromosome"/>
</dbReference>
<dbReference type="EMBL" id="CP150951">
    <property type="protein sequence ID" value="WZC49561.1"/>
    <property type="molecule type" value="Genomic_DNA"/>
</dbReference>
<evidence type="ECO:0000313" key="4">
    <source>
        <dbReference type="Proteomes" id="UP001440612"/>
    </source>
</evidence>
<keyword evidence="2" id="KW-0472">Membrane</keyword>
<evidence type="ECO:0000313" key="3">
    <source>
        <dbReference type="EMBL" id="WZC49561.1"/>
    </source>
</evidence>
<accession>A0ABZ2V623</accession>
<keyword evidence="4" id="KW-1185">Reference proteome</keyword>
<dbReference type="RefSeq" id="WP_341367671.1">
    <property type="nucleotide sequence ID" value="NZ_CP150951.2"/>
</dbReference>
<name>A0ABZ2V623_9RHOB</name>
<keyword evidence="2" id="KW-0812">Transmembrane</keyword>
<evidence type="ECO:0000256" key="2">
    <source>
        <dbReference type="SAM" id="Phobius"/>
    </source>
</evidence>
<protein>
    <submittedName>
        <fullName evidence="3">Uncharacterized protein</fullName>
    </submittedName>
</protein>
<keyword evidence="2" id="KW-1133">Transmembrane helix</keyword>
<evidence type="ECO:0000256" key="1">
    <source>
        <dbReference type="SAM" id="Coils"/>
    </source>
</evidence>
<reference evidence="4" key="1">
    <citation type="submission" date="2024-04" db="EMBL/GenBank/DDBJ databases">
        <title>Phylogenomic analyses of a clade within the roseobacter group suggest taxonomic reassignments of species of the genera Aestuariivita, Citreicella, Loktanella, Nautella, Pelagibaca, Ruegeria, Thalassobius, Thiobacimonas and Tropicibacter, and the proposal o.</title>
        <authorList>
            <person name="Jeon C.O."/>
        </authorList>
    </citation>
    <scope>NUCLEOTIDE SEQUENCE [LARGE SCALE GENOMIC DNA]</scope>
    <source>
        <strain evidence="4">BS5-3</strain>
    </source>
</reference>